<accession>A0A914WBS4</accession>
<dbReference type="PRINTS" id="PR00081">
    <property type="entry name" value="GDHRDH"/>
</dbReference>
<feature type="transmembrane region" description="Helical" evidence="2">
    <location>
        <begin position="13"/>
        <end position="32"/>
    </location>
</feature>
<dbReference type="InterPro" id="IPR036291">
    <property type="entry name" value="NAD(P)-bd_dom_sf"/>
</dbReference>
<evidence type="ECO:0000256" key="1">
    <source>
        <dbReference type="ARBA" id="ARBA00023002"/>
    </source>
</evidence>
<dbReference type="AlphaFoldDB" id="A0A914WBS4"/>
<keyword evidence="1" id="KW-0560">Oxidoreductase</keyword>
<evidence type="ECO:0000313" key="3">
    <source>
        <dbReference type="Proteomes" id="UP000887566"/>
    </source>
</evidence>
<dbReference type="Proteomes" id="UP000887566">
    <property type="component" value="Unplaced"/>
</dbReference>
<dbReference type="PANTHER" id="PTHR43157:SF31">
    <property type="entry name" value="PHOSPHATIDYLINOSITOL-GLYCAN BIOSYNTHESIS CLASS F PROTEIN"/>
    <property type="match status" value="1"/>
</dbReference>
<reference evidence="4" key="1">
    <citation type="submission" date="2022-11" db="UniProtKB">
        <authorList>
            <consortium name="WormBaseParasite"/>
        </authorList>
    </citation>
    <scope>IDENTIFICATION</scope>
</reference>
<keyword evidence="2" id="KW-0472">Membrane</keyword>
<dbReference type="WBParaSite" id="PSAMB.scaffold356size54812.g5291.t1">
    <property type="protein sequence ID" value="PSAMB.scaffold356size54812.g5291.t1"/>
    <property type="gene ID" value="PSAMB.scaffold356size54812.g5291"/>
</dbReference>
<evidence type="ECO:0000256" key="2">
    <source>
        <dbReference type="SAM" id="Phobius"/>
    </source>
</evidence>
<proteinExistence type="predicted"/>
<keyword evidence="2" id="KW-0812">Transmembrane</keyword>
<keyword evidence="2" id="KW-1133">Transmembrane helix</keyword>
<dbReference type="PANTHER" id="PTHR43157">
    <property type="entry name" value="PHOSPHATIDYLINOSITOL-GLYCAN BIOSYNTHESIS CLASS F PROTEIN-RELATED"/>
    <property type="match status" value="1"/>
</dbReference>
<protein>
    <submittedName>
        <fullName evidence="4">Uncharacterized protein</fullName>
    </submittedName>
</protein>
<name>A0A914WBS4_9BILA</name>
<dbReference type="Gene3D" id="3.40.50.720">
    <property type="entry name" value="NAD(P)-binding Rossmann-like Domain"/>
    <property type="match status" value="1"/>
</dbReference>
<organism evidence="3 4">
    <name type="scientific">Plectus sambesii</name>
    <dbReference type="NCBI Taxonomy" id="2011161"/>
    <lineage>
        <taxon>Eukaryota</taxon>
        <taxon>Metazoa</taxon>
        <taxon>Ecdysozoa</taxon>
        <taxon>Nematoda</taxon>
        <taxon>Chromadorea</taxon>
        <taxon>Plectida</taxon>
        <taxon>Plectina</taxon>
        <taxon>Plectoidea</taxon>
        <taxon>Plectidae</taxon>
        <taxon>Plectus</taxon>
    </lineage>
</organism>
<dbReference type="InterPro" id="IPR002347">
    <property type="entry name" value="SDR_fam"/>
</dbReference>
<dbReference type="SUPFAM" id="SSF51735">
    <property type="entry name" value="NAD(P)-binding Rossmann-fold domains"/>
    <property type="match status" value="1"/>
</dbReference>
<dbReference type="Pfam" id="PF00106">
    <property type="entry name" value="adh_short"/>
    <property type="match status" value="1"/>
</dbReference>
<dbReference type="GO" id="GO:0016491">
    <property type="term" value="F:oxidoreductase activity"/>
    <property type="evidence" value="ECO:0007669"/>
    <property type="project" value="UniProtKB-KW"/>
</dbReference>
<keyword evidence="3" id="KW-1185">Reference proteome</keyword>
<evidence type="ECO:0000313" key="4">
    <source>
        <dbReference type="WBParaSite" id="PSAMB.scaffold356size54812.g5291.t1"/>
    </source>
</evidence>
<sequence length="342" mass="38508">MWMEEGLPDFFDIFSWKLVLIVLAAFIIRAWLKGTQFKEKVTAKALVAVVTGANAGIGKQIVRELNLRGAKVYMLCRDKQRGLQGAAELVHLGCNSSRLIVKEMDLTRFASVRQCAKEIQQEEKKIDILINNAAVMLYPKFKLTEDGHETTWQTNYLGHFLLTELLLPLLKAAPSARIVNVSALAHFYSEPIDVSTVDRRERWDARQAYARSKLAQVMHARELTRRLRRDEASSVTINACHPGLCYTRIMRHTPLAITPLKYLAAPFAWYLLKTPKDGSQTPICVAISNKLNGVSGKYYSDCQEKACAEMAMDDDVCQTLYNSSLEACGLGEWDTVSDARED</sequence>